<evidence type="ECO:0000313" key="4">
    <source>
        <dbReference type="Proteomes" id="UP000000763"/>
    </source>
</evidence>
<evidence type="ECO:0000313" key="2">
    <source>
        <dbReference type="EMBL" id="BAD37424.1"/>
    </source>
</evidence>
<dbReference type="EMBL" id="AP003565">
    <property type="protein sequence ID" value="BAD37424.1"/>
    <property type="molecule type" value="Genomic_DNA"/>
</dbReference>
<organism evidence="3 4">
    <name type="scientific">Oryza sativa subsp. japonica</name>
    <name type="common">Rice</name>
    <dbReference type="NCBI Taxonomy" id="39947"/>
    <lineage>
        <taxon>Eukaryota</taxon>
        <taxon>Viridiplantae</taxon>
        <taxon>Streptophyta</taxon>
        <taxon>Embryophyta</taxon>
        <taxon>Tracheophyta</taxon>
        <taxon>Spermatophyta</taxon>
        <taxon>Magnoliopsida</taxon>
        <taxon>Liliopsida</taxon>
        <taxon>Poales</taxon>
        <taxon>Poaceae</taxon>
        <taxon>BOP clade</taxon>
        <taxon>Oryzoideae</taxon>
        <taxon>Oryzeae</taxon>
        <taxon>Oryzinae</taxon>
        <taxon>Oryza</taxon>
        <taxon>Oryza sativa</taxon>
    </lineage>
</organism>
<name>Q67WC3_ORYSJ</name>
<feature type="compositionally biased region" description="Basic and acidic residues" evidence="1">
    <location>
        <begin position="44"/>
        <end position="61"/>
    </location>
</feature>
<dbReference type="EMBL" id="AP003579">
    <property type="protein sequence ID" value="BAD37546.1"/>
    <property type="molecule type" value="Genomic_DNA"/>
</dbReference>
<proteinExistence type="predicted"/>
<feature type="compositionally biased region" description="Basic and acidic residues" evidence="1">
    <location>
        <begin position="76"/>
        <end position="95"/>
    </location>
</feature>
<feature type="compositionally biased region" description="Low complexity" evidence="1">
    <location>
        <begin position="62"/>
        <end position="71"/>
    </location>
</feature>
<evidence type="ECO:0000313" key="3">
    <source>
        <dbReference type="EMBL" id="BAD37546.1"/>
    </source>
</evidence>
<evidence type="ECO:0000256" key="1">
    <source>
        <dbReference type="SAM" id="MobiDB-lite"/>
    </source>
</evidence>
<reference evidence="4" key="4">
    <citation type="journal article" date="2008" name="Nucleic Acids Res.">
        <title>The rice annotation project database (RAP-DB): 2008 update.</title>
        <authorList>
            <consortium name="The rice annotation project (RAP)"/>
        </authorList>
    </citation>
    <scope>GENOME REANNOTATION</scope>
    <source>
        <strain evidence="4">cv. Nipponbare</strain>
    </source>
</reference>
<feature type="compositionally biased region" description="Polar residues" evidence="1">
    <location>
        <begin position="29"/>
        <end position="39"/>
    </location>
</feature>
<dbReference type="AlphaFoldDB" id="Q67WC3"/>
<feature type="compositionally biased region" description="Basic and acidic residues" evidence="1">
    <location>
        <begin position="122"/>
        <end position="144"/>
    </location>
</feature>
<reference evidence="3" key="2">
    <citation type="submission" date="2001-05" db="EMBL/GenBank/DDBJ databases">
        <title>Oryza sativa nipponbare(GA3) genomic DNA, chromosome 6, PAC clone:P0709F06.</title>
        <authorList>
            <person name="Sasaki T."/>
            <person name="Matsumoto T."/>
            <person name="Yamamoto K."/>
        </authorList>
    </citation>
    <scope>NUCLEOTIDE SEQUENCE</scope>
</reference>
<accession>Q67WC3</accession>
<dbReference type="Proteomes" id="UP000000763">
    <property type="component" value="Chromosome 6"/>
</dbReference>
<sequence length="144" mass="16175">MQNQQAVRSCTAMFVTSHARNPFEEMTDRTSNPGVSQDQPFRFKNHEPPPIKQETRREQRKTPTSSTPTTRSTKHLTGDSDRGSARIKEETHLEEITEQSTTTPPPPPARRLSTPTSAGCKNSRDGQCERNAEEARESELAARI</sequence>
<protein>
    <submittedName>
        <fullName evidence="3">Uncharacterized protein</fullName>
    </submittedName>
</protein>
<reference evidence="2" key="1">
    <citation type="submission" date="2001-05" db="EMBL/GenBank/DDBJ databases">
        <title>Oryza sativa nipponbare(GA3) genomic DNA, chromosome 6, BAC clone:OSJNBa0085J13.</title>
        <authorList>
            <person name="Sasaki T."/>
            <person name="Matsumoto T."/>
            <person name="Yamamoto K."/>
        </authorList>
    </citation>
    <scope>NUCLEOTIDE SEQUENCE</scope>
</reference>
<feature type="region of interest" description="Disordered" evidence="1">
    <location>
        <begin position="1"/>
        <end position="144"/>
    </location>
</feature>
<reference evidence="4" key="3">
    <citation type="journal article" date="2005" name="Nature">
        <title>The map-based sequence of the rice genome.</title>
        <authorList>
            <consortium name="International rice genome sequencing project (IRGSP)"/>
            <person name="Matsumoto T."/>
            <person name="Wu J."/>
            <person name="Kanamori H."/>
            <person name="Katayose Y."/>
            <person name="Fujisawa M."/>
            <person name="Namiki N."/>
            <person name="Mizuno H."/>
            <person name="Yamamoto K."/>
            <person name="Antonio B.A."/>
            <person name="Baba T."/>
            <person name="Sakata K."/>
            <person name="Nagamura Y."/>
            <person name="Aoki H."/>
            <person name="Arikawa K."/>
            <person name="Arita K."/>
            <person name="Bito T."/>
            <person name="Chiden Y."/>
            <person name="Fujitsuka N."/>
            <person name="Fukunaka R."/>
            <person name="Hamada M."/>
            <person name="Harada C."/>
            <person name="Hayashi A."/>
            <person name="Hijishita S."/>
            <person name="Honda M."/>
            <person name="Hosokawa S."/>
            <person name="Ichikawa Y."/>
            <person name="Idonuma A."/>
            <person name="Iijima M."/>
            <person name="Ikeda M."/>
            <person name="Ikeno M."/>
            <person name="Ito K."/>
            <person name="Ito S."/>
            <person name="Ito T."/>
            <person name="Ito Y."/>
            <person name="Ito Y."/>
            <person name="Iwabuchi A."/>
            <person name="Kamiya K."/>
            <person name="Karasawa W."/>
            <person name="Kurita K."/>
            <person name="Katagiri S."/>
            <person name="Kikuta A."/>
            <person name="Kobayashi H."/>
            <person name="Kobayashi N."/>
            <person name="Machita K."/>
            <person name="Maehara T."/>
            <person name="Masukawa M."/>
            <person name="Mizubayashi T."/>
            <person name="Mukai Y."/>
            <person name="Nagasaki H."/>
            <person name="Nagata Y."/>
            <person name="Naito S."/>
            <person name="Nakashima M."/>
            <person name="Nakama Y."/>
            <person name="Nakamichi Y."/>
            <person name="Nakamura M."/>
            <person name="Meguro A."/>
            <person name="Negishi M."/>
            <person name="Ohta I."/>
            <person name="Ohta T."/>
            <person name="Okamoto M."/>
            <person name="Ono N."/>
            <person name="Saji S."/>
            <person name="Sakaguchi M."/>
            <person name="Sakai K."/>
            <person name="Shibata M."/>
            <person name="Shimokawa T."/>
            <person name="Song J."/>
            <person name="Takazaki Y."/>
            <person name="Terasawa K."/>
            <person name="Tsugane M."/>
            <person name="Tsuji K."/>
            <person name="Ueda S."/>
            <person name="Waki K."/>
            <person name="Yamagata H."/>
            <person name="Yamamoto M."/>
            <person name="Yamamoto S."/>
            <person name="Yamane H."/>
            <person name="Yoshiki S."/>
            <person name="Yoshihara R."/>
            <person name="Yukawa K."/>
            <person name="Zhong H."/>
            <person name="Yano M."/>
            <person name="Yuan Q."/>
            <person name="Ouyang S."/>
            <person name="Liu J."/>
            <person name="Jones K.M."/>
            <person name="Gansberger K."/>
            <person name="Moffat K."/>
            <person name="Hill J."/>
            <person name="Bera J."/>
            <person name="Fadrosh D."/>
            <person name="Jin S."/>
            <person name="Johri S."/>
            <person name="Kim M."/>
            <person name="Overton L."/>
            <person name="Reardon M."/>
            <person name="Tsitrin T."/>
            <person name="Vuong H."/>
            <person name="Weaver B."/>
            <person name="Ciecko A."/>
            <person name="Tallon L."/>
            <person name="Jackson J."/>
            <person name="Pai G."/>
            <person name="Aken S.V."/>
            <person name="Utterback T."/>
            <person name="Reidmuller S."/>
            <person name="Feldblyum T."/>
            <person name="Hsiao J."/>
            <person name="Zismann V."/>
            <person name="Iobst S."/>
            <person name="de Vazeille A.R."/>
            <person name="Buell C.R."/>
            <person name="Ying K."/>
            <person name="Li Y."/>
            <person name="Lu T."/>
            <person name="Huang Y."/>
            <person name="Zhao Q."/>
            <person name="Feng Q."/>
            <person name="Zhang L."/>
            <person name="Zhu J."/>
            <person name="Weng Q."/>
            <person name="Mu J."/>
            <person name="Lu Y."/>
            <person name="Fan D."/>
            <person name="Liu Y."/>
            <person name="Guan J."/>
            <person name="Zhang Y."/>
            <person name="Yu S."/>
            <person name="Liu X."/>
            <person name="Zhang Y."/>
            <person name="Hong G."/>
            <person name="Han B."/>
            <person name="Choisne N."/>
            <person name="Demange N."/>
            <person name="Orjeda G."/>
            <person name="Samain S."/>
            <person name="Cattolico L."/>
            <person name="Pelletier E."/>
            <person name="Couloux A."/>
            <person name="Segurens B."/>
            <person name="Wincker P."/>
            <person name="D'Hont A."/>
            <person name="Scarpelli C."/>
            <person name="Weissenbach J."/>
            <person name="Salanoubat M."/>
            <person name="Quetier F."/>
            <person name="Yu Y."/>
            <person name="Kim H.R."/>
            <person name="Rambo T."/>
            <person name="Currie J."/>
            <person name="Collura K."/>
            <person name="Luo M."/>
            <person name="Yang T."/>
            <person name="Ammiraju J.S.S."/>
            <person name="Engler F."/>
            <person name="Soderlund C."/>
            <person name="Wing R.A."/>
            <person name="Palmer L.E."/>
            <person name="de la Bastide M."/>
            <person name="Spiegel L."/>
            <person name="Nascimento L."/>
            <person name="Zutavern T."/>
            <person name="O'Shaughnessy A."/>
            <person name="Dike S."/>
            <person name="Dedhia N."/>
            <person name="Preston R."/>
            <person name="Balija V."/>
            <person name="McCombie W.R."/>
            <person name="Chow T."/>
            <person name="Chen H."/>
            <person name="Chung M."/>
            <person name="Chen C."/>
            <person name="Shaw J."/>
            <person name="Wu H."/>
            <person name="Hsiao K."/>
            <person name="Chao Y."/>
            <person name="Chu M."/>
            <person name="Cheng C."/>
            <person name="Hour A."/>
            <person name="Lee P."/>
            <person name="Lin S."/>
            <person name="Lin Y."/>
            <person name="Liou J."/>
            <person name="Liu S."/>
            <person name="Hsing Y."/>
            <person name="Raghuvanshi S."/>
            <person name="Mohanty A."/>
            <person name="Bharti A.K."/>
            <person name="Gaur A."/>
            <person name="Gupta V."/>
            <person name="Kumar D."/>
            <person name="Ravi V."/>
            <person name="Vij S."/>
            <person name="Kapur A."/>
            <person name="Khurana P."/>
            <person name="Khurana P."/>
            <person name="Khurana J.P."/>
            <person name="Tyagi A.K."/>
            <person name="Gaikwad K."/>
            <person name="Singh A."/>
            <person name="Dalal V."/>
            <person name="Srivastava S."/>
            <person name="Dixit A."/>
            <person name="Pal A.K."/>
            <person name="Ghazi I.A."/>
            <person name="Yadav M."/>
            <person name="Pandit A."/>
            <person name="Bhargava A."/>
            <person name="Sureshbabu K."/>
            <person name="Batra K."/>
            <person name="Sharma T.R."/>
            <person name="Mohapatra T."/>
            <person name="Singh N.K."/>
            <person name="Messing J."/>
            <person name="Nelson A.B."/>
            <person name="Fuks G."/>
            <person name="Kavchok S."/>
            <person name="Keizer G."/>
            <person name="Linton E."/>
            <person name="Llaca V."/>
            <person name="Song R."/>
            <person name="Tanyolac B."/>
            <person name="Young S."/>
            <person name="Ho-Il K."/>
            <person name="Hahn J.H."/>
            <person name="Sangsakoo G."/>
            <person name="Vanavichit A."/>
            <person name="de Mattos Luiz.A.T."/>
            <person name="Zimmer P.D."/>
            <person name="Malone G."/>
            <person name="Dellagostin O."/>
            <person name="de Oliveira A.C."/>
            <person name="Bevan M."/>
            <person name="Bancroft I."/>
            <person name="Minx P."/>
            <person name="Cordum H."/>
            <person name="Wilson R."/>
            <person name="Cheng Z."/>
            <person name="Jin W."/>
            <person name="Jiang J."/>
            <person name="Leong S.A."/>
            <person name="Iwama H."/>
            <person name="Gojobori T."/>
            <person name="Itoh T."/>
            <person name="Niimura Y."/>
            <person name="Fujii Y."/>
            <person name="Habara T."/>
            <person name="Sakai H."/>
            <person name="Sato Y."/>
            <person name="Wilson G."/>
            <person name="Kumar K."/>
            <person name="McCouch S."/>
            <person name="Juretic N."/>
            <person name="Hoen D."/>
            <person name="Wright S."/>
            <person name="Bruskiewich R."/>
            <person name="Bureau T."/>
            <person name="Miyao A."/>
            <person name="Hirochika H."/>
            <person name="Nishikawa T."/>
            <person name="Kadowaki K."/>
            <person name="Sugiura M."/>
            <person name="Burr B."/>
            <person name="Sasaki T."/>
        </authorList>
    </citation>
    <scope>NUCLEOTIDE SEQUENCE [LARGE SCALE GENOMIC DNA]</scope>
    <source>
        <strain evidence="4">cv. Nipponbare</strain>
    </source>
</reference>
<gene>
    <name evidence="2" type="ORF">OSJNBa0085J13.28</name>
    <name evidence="3" type="ORF">P0709F06.11</name>
</gene>